<protein>
    <submittedName>
        <fullName evidence="1">Uncharacterized protein</fullName>
    </submittedName>
</protein>
<dbReference type="EMBL" id="KZ820157">
    <property type="protein sequence ID" value="PWN48689.1"/>
    <property type="molecule type" value="Genomic_DNA"/>
</dbReference>
<reference evidence="1 2" key="1">
    <citation type="journal article" date="2018" name="Mol. Biol. Evol.">
        <title>Broad Genomic Sampling Reveals a Smut Pathogenic Ancestry of the Fungal Clade Ustilaginomycotina.</title>
        <authorList>
            <person name="Kijpornyongpan T."/>
            <person name="Mondo S.J."/>
            <person name="Barry K."/>
            <person name="Sandor L."/>
            <person name="Lee J."/>
            <person name="Lipzen A."/>
            <person name="Pangilinan J."/>
            <person name="LaButti K."/>
            <person name="Hainaut M."/>
            <person name="Henrissat B."/>
            <person name="Grigoriev I.V."/>
            <person name="Spatafora J.W."/>
            <person name="Aime M.C."/>
        </authorList>
    </citation>
    <scope>NUCLEOTIDE SEQUENCE [LARGE SCALE GENOMIC DNA]</scope>
    <source>
        <strain evidence="1 2">SA 807</strain>
    </source>
</reference>
<accession>A0ACD0NS98</accession>
<sequence length="98" mass="11451">GDFETNMEQGEANTVTWGVFPGKEIVQSTIIEEDSFKAWRDEAIAIWAEWELLFPKPSKTRRLLKTIGDERWLVTVIHHDYKNVEALWDFLGCRGQRV</sequence>
<feature type="non-terminal residue" evidence="1">
    <location>
        <position position="1"/>
    </location>
</feature>
<proteinExistence type="predicted"/>
<name>A0ACD0NS98_9BASI</name>
<evidence type="ECO:0000313" key="2">
    <source>
        <dbReference type="Proteomes" id="UP000245626"/>
    </source>
</evidence>
<dbReference type="Proteomes" id="UP000245626">
    <property type="component" value="Unassembled WGS sequence"/>
</dbReference>
<organism evidence="1 2">
    <name type="scientific">Violaceomyces palustris</name>
    <dbReference type="NCBI Taxonomy" id="1673888"/>
    <lineage>
        <taxon>Eukaryota</taxon>
        <taxon>Fungi</taxon>
        <taxon>Dikarya</taxon>
        <taxon>Basidiomycota</taxon>
        <taxon>Ustilaginomycotina</taxon>
        <taxon>Ustilaginomycetes</taxon>
        <taxon>Violaceomycetales</taxon>
        <taxon>Violaceomycetaceae</taxon>
        <taxon>Violaceomyces</taxon>
    </lineage>
</organism>
<gene>
    <name evidence="1" type="ORF">IE53DRAFT_370397</name>
</gene>
<keyword evidence="2" id="KW-1185">Reference proteome</keyword>
<evidence type="ECO:0000313" key="1">
    <source>
        <dbReference type="EMBL" id="PWN48689.1"/>
    </source>
</evidence>